<dbReference type="EMBL" id="BTSX01000001">
    <property type="protein sequence ID" value="GMS80325.1"/>
    <property type="molecule type" value="Genomic_DNA"/>
</dbReference>
<dbReference type="PANTHER" id="PTHR21041">
    <property type="entry name" value="DENDRITIC CELL-SPECIFIC TRANSMEMBRANE PROTEIN"/>
    <property type="match status" value="1"/>
</dbReference>
<dbReference type="AlphaFoldDB" id="A0AAV5SJI8"/>
<comment type="caution">
    <text evidence="1">The sequence shown here is derived from an EMBL/GenBank/DDBJ whole genome shotgun (WGS) entry which is preliminary data.</text>
</comment>
<name>A0AAV5SJI8_9BILA</name>
<protein>
    <submittedName>
        <fullName evidence="1">Uncharacterized protein</fullName>
    </submittedName>
</protein>
<sequence length="183" mass="20310">MKLIVIYVYRCIASKTSTVLLLIIVALSFEVLAMNTTRNLASLAESVSFVTGMVGGVASEIKDAAHSNMDQLPDSAMGRLLRSVTESMRSLKGVLRKLDDTVTKLTITIKNHYKAIADIAKQCQQLFMSPYRKCLGSFYDAYAYCQYKTPFGPCDHLQKLDVLRETGKFISENVCTFPSSVKS</sequence>
<dbReference type="InterPro" id="IPR051856">
    <property type="entry name" value="CSR-E3_Ligase_Protein"/>
</dbReference>
<reference evidence="1" key="1">
    <citation type="submission" date="2023-10" db="EMBL/GenBank/DDBJ databases">
        <title>Genome assembly of Pristionchus species.</title>
        <authorList>
            <person name="Yoshida K."/>
            <person name="Sommer R.J."/>
        </authorList>
    </citation>
    <scope>NUCLEOTIDE SEQUENCE</scope>
    <source>
        <strain evidence="1">RS0144</strain>
    </source>
</reference>
<dbReference type="Proteomes" id="UP001432027">
    <property type="component" value="Unassembled WGS sequence"/>
</dbReference>
<evidence type="ECO:0000313" key="2">
    <source>
        <dbReference type="Proteomes" id="UP001432027"/>
    </source>
</evidence>
<evidence type="ECO:0000313" key="1">
    <source>
        <dbReference type="EMBL" id="GMS80325.1"/>
    </source>
</evidence>
<dbReference type="PANTHER" id="PTHR21041:SF9">
    <property type="entry name" value="DENDRITIC CELL-SPECIFIC TRANSMEMBRANE PROTEIN-LIKE DOMAIN-CONTAINING PROTEIN"/>
    <property type="match status" value="1"/>
</dbReference>
<proteinExistence type="predicted"/>
<organism evidence="1 2">
    <name type="scientific">Pristionchus entomophagus</name>
    <dbReference type="NCBI Taxonomy" id="358040"/>
    <lineage>
        <taxon>Eukaryota</taxon>
        <taxon>Metazoa</taxon>
        <taxon>Ecdysozoa</taxon>
        <taxon>Nematoda</taxon>
        <taxon>Chromadorea</taxon>
        <taxon>Rhabditida</taxon>
        <taxon>Rhabditina</taxon>
        <taxon>Diplogasteromorpha</taxon>
        <taxon>Diplogasteroidea</taxon>
        <taxon>Neodiplogasteridae</taxon>
        <taxon>Pristionchus</taxon>
    </lineage>
</organism>
<accession>A0AAV5SJI8</accession>
<feature type="non-terminal residue" evidence="1">
    <location>
        <position position="183"/>
    </location>
</feature>
<keyword evidence="2" id="KW-1185">Reference proteome</keyword>
<dbReference type="Pfam" id="PF26039">
    <property type="entry name" value="Dcst2"/>
    <property type="match status" value="1"/>
</dbReference>
<gene>
    <name evidence="1" type="ORF">PENTCL1PPCAC_2500</name>
</gene>